<dbReference type="AlphaFoldDB" id="A0A8J5LD47"/>
<protein>
    <recommendedName>
        <fullName evidence="2">TRF2/HOY1 PH-like domain-containing protein</fullName>
    </recommendedName>
</protein>
<evidence type="ECO:0000259" key="2">
    <source>
        <dbReference type="Pfam" id="PF24818"/>
    </source>
</evidence>
<gene>
    <name evidence="3" type="ORF">ZIOFF_024316</name>
</gene>
<dbReference type="PANTHER" id="PTHR33494">
    <property type="entry name" value="OS02G0793800 PROTEIN"/>
    <property type="match status" value="1"/>
</dbReference>
<feature type="domain" description="TRF2/HOY1 PH-like" evidence="2">
    <location>
        <begin position="133"/>
        <end position="240"/>
    </location>
</feature>
<name>A0A8J5LD47_ZINOF</name>
<evidence type="ECO:0000313" key="3">
    <source>
        <dbReference type="EMBL" id="KAG6513979.1"/>
    </source>
</evidence>
<organism evidence="3 4">
    <name type="scientific">Zingiber officinale</name>
    <name type="common">Ginger</name>
    <name type="synonym">Amomum zingiber</name>
    <dbReference type="NCBI Taxonomy" id="94328"/>
    <lineage>
        <taxon>Eukaryota</taxon>
        <taxon>Viridiplantae</taxon>
        <taxon>Streptophyta</taxon>
        <taxon>Embryophyta</taxon>
        <taxon>Tracheophyta</taxon>
        <taxon>Spermatophyta</taxon>
        <taxon>Magnoliopsida</taxon>
        <taxon>Liliopsida</taxon>
        <taxon>Zingiberales</taxon>
        <taxon>Zingiberaceae</taxon>
        <taxon>Zingiber</taxon>
    </lineage>
</organism>
<feature type="region of interest" description="Disordered" evidence="1">
    <location>
        <begin position="96"/>
        <end position="117"/>
    </location>
</feature>
<evidence type="ECO:0000256" key="1">
    <source>
        <dbReference type="SAM" id="MobiDB-lite"/>
    </source>
</evidence>
<feature type="compositionally biased region" description="Low complexity" evidence="1">
    <location>
        <begin position="96"/>
        <end position="107"/>
    </location>
</feature>
<dbReference type="Proteomes" id="UP000734854">
    <property type="component" value="Unassembled WGS sequence"/>
</dbReference>
<proteinExistence type="predicted"/>
<reference evidence="3 4" key="1">
    <citation type="submission" date="2020-08" db="EMBL/GenBank/DDBJ databases">
        <title>Plant Genome Project.</title>
        <authorList>
            <person name="Zhang R.-G."/>
        </authorList>
    </citation>
    <scope>NUCLEOTIDE SEQUENCE [LARGE SCALE GENOMIC DNA]</scope>
    <source>
        <tissue evidence="3">Rhizome</tissue>
    </source>
</reference>
<dbReference type="InterPro" id="IPR057939">
    <property type="entry name" value="TRF2_HOY1_PH"/>
</dbReference>
<sequence length="671" mass="73727">MVQLAGYGKLRRGSELPVKRPLVADASGSVKLEIEDQFEGERGPVVKRTKWGTGSMPPTEVIQNSLLNEPSPLGLRLRKSPSLLDLIQMRLSQATSSSNSSCTTNNESLDESKKKDTKSDGFLTINEKMKASNFPASLLRIGTWEYVSRYEGDLVAKCYFAKRKLVWEILDGGLKSKIEIQWSDITALKANSPEDGPGTLDIVLARQPLFFRETNPQPRKHTLWQAASDFTEGQASIHRLVLCVTKSDMKMFHVVDKLHFIYLGYFCKASKGIALVMIHFLQCPQGVLSKHFEKLIQCDPRLCALSSEPEISLKSPFFEPKSSFLEDHEEYKCHQFDKLKDTYGSAIQESSSSCTSTSASVKNDIRDSVARLSDVSMGDIHAQDPVIKSGFLKGVNAVGSEVTNLQNSWDQLKASGLKPSMSVSDFVSQLEQCISEQITSGNPHLSGATAPAKVMLEELVQHLFSDSQVPASDENCVMTKVNSFCSLLQKDVGVVQSQQMKGASTSACAGVLHNDSLEHTSVQEDIGTKNATGMPRRDSFGELLMHLPRIASLRQFLFDIAEEDCNPSCPASNENSVMMKVNSFCSLLQKDGVVQSQQMKGASTSAGDSAMHNDSLDHTLAQEDTGTKNATGMSRRDSFGELLMHLPRIASLPQFLFDIAEEDCNPSSPSI</sequence>
<evidence type="ECO:0000313" key="4">
    <source>
        <dbReference type="Proteomes" id="UP000734854"/>
    </source>
</evidence>
<comment type="caution">
    <text evidence="3">The sequence shown here is derived from an EMBL/GenBank/DDBJ whole genome shotgun (WGS) entry which is preliminary data.</text>
</comment>
<accession>A0A8J5LD47</accession>
<dbReference type="EMBL" id="JACMSC010000007">
    <property type="protein sequence ID" value="KAG6513979.1"/>
    <property type="molecule type" value="Genomic_DNA"/>
</dbReference>
<dbReference type="PANTHER" id="PTHR33494:SF1">
    <property type="entry name" value="C2H2-TYPE DOMAIN-CONTAINING PROTEIN-RELATED"/>
    <property type="match status" value="1"/>
</dbReference>
<dbReference type="Pfam" id="PF24818">
    <property type="entry name" value="PH_TRF2_HOY1"/>
    <property type="match status" value="1"/>
</dbReference>
<keyword evidence="4" id="KW-1185">Reference proteome</keyword>